<reference evidence="2" key="2">
    <citation type="submission" date="2018-03" db="EMBL/GenBank/DDBJ databases">
        <title>The Triticum urartu genome reveals the dynamic nature of wheat genome evolution.</title>
        <authorList>
            <person name="Ling H."/>
            <person name="Ma B."/>
            <person name="Shi X."/>
            <person name="Liu H."/>
            <person name="Dong L."/>
            <person name="Sun H."/>
            <person name="Cao Y."/>
            <person name="Gao Q."/>
            <person name="Zheng S."/>
            <person name="Li Y."/>
            <person name="Yu Y."/>
            <person name="Du H."/>
            <person name="Qi M."/>
            <person name="Li Y."/>
            <person name="Yu H."/>
            <person name="Cui Y."/>
            <person name="Wang N."/>
            <person name="Chen C."/>
            <person name="Wu H."/>
            <person name="Zhao Y."/>
            <person name="Zhang J."/>
            <person name="Li Y."/>
            <person name="Zhou W."/>
            <person name="Zhang B."/>
            <person name="Hu W."/>
            <person name="Eijk M."/>
            <person name="Tang J."/>
            <person name="Witsenboer H."/>
            <person name="Zhao S."/>
            <person name="Li Z."/>
            <person name="Zhang A."/>
            <person name="Wang D."/>
            <person name="Liang C."/>
        </authorList>
    </citation>
    <scope>NUCLEOTIDE SEQUENCE [LARGE SCALE GENOMIC DNA]</scope>
    <source>
        <strain evidence="2">cv. G1812</strain>
    </source>
</reference>
<dbReference type="Gramene" id="TuG1812G0200002347.01.T02">
    <property type="protein sequence ID" value="TuG1812G0200002347.01.T02"/>
    <property type="gene ID" value="TuG1812G0200002347.01"/>
</dbReference>
<feature type="chain" id="PRO_5035761275" evidence="1">
    <location>
        <begin position="17"/>
        <end position="45"/>
    </location>
</feature>
<dbReference type="EnsemblPlants" id="TuG1812G0200002347.01.T02">
    <property type="protein sequence ID" value="TuG1812G0200002347.01.T02"/>
    <property type="gene ID" value="TuG1812G0200002347.01"/>
</dbReference>
<reference evidence="3" key="1">
    <citation type="journal article" date="2013" name="Nature">
        <title>Draft genome of the wheat A-genome progenitor Triticum urartu.</title>
        <authorList>
            <person name="Ling H.Q."/>
            <person name="Zhao S."/>
            <person name="Liu D."/>
            <person name="Wang J."/>
            <person name="Sun H."/>
            <person name="Zhang C."/>
            <person name="Fan H."/>
            <person name="Li D."/>
            <person name="Dong L."/>
            <person name="Tao Y."/>
            <person name="Gao C."/>
            <person name="Wu H."/>
            <person name="Li Y."/>
            <person name="Cui Y."/>
            <person name="Guo X."/>
            <person name="Zheng S."/>
            <person name="Wang B."/>
            <person name="Yu K."/>
            <person name="Liang Q."/>
            <person name="Yang W."/>
            <person name="Lou X."/>
            <person name="Chen J."/>
            <person name="Feng M."/>
            <person name="Jian J."/>
            <person name="Zhang X."/>
            <person name="Luo G."/>
            <person name="Jiang Y."/>
            <person name="Liu J."/>
            <person name="Wang Z."/>
            <person name="Sha Y."/>
            <person name="Zhang B."/>
            <person name="Wu H."/>
            <person name="Tang D."/>
            <person name="Shen Q."/>
            <person name="Xue P."/>
            <person name="Zou S."/>
            <person name="Wang X."/>
            <person name="Liu X."/>
            <person name="Wang F."/>
            <person name="Yang Y."/>
            <person name="An X."/>
            <person name="Dong Z."/>
            <person name="Zhang K."/>
            <person name="Zhang X."/>
            <person name="Luo M.C."/>
            <person name="Dvorak J."/>
            <person name="Tong Y."/>
            <person name="Wang J."/>
            <person name="Yang H."/>
            <person name="Li Z."/>
            <person name="Wang D."/>
            <person name="Zhang A."/>
            <person name="Wang J."/>
        </authorList>
    </citation>
    <scope>NUCLEOTIDE SEQUENCE</scope>
    <source>
        <strain evidence="3">cv. G1812</strain>
    </source>
</reference>
<evidence type="ECO:0000256" key="1">
    <source>
        <dbReference type="SAM" id="SignalP"/>
    </source>
</evidence>
<accession>A0A8R7PD39</accession>
<dbReference type="Proteomes" id="UP000015106">
    <property type="component" value="Chromosome 2"/>
</dbReference>
<protein>
    <submittedName>
        <fullName evidence="2">Uncharacterized protein</fullName>
    </submittedName>
</protein>
<evidence type="ECO:0000313" key="2">
    <source>
        <dbReference type="EnsemblPlants" id="TuG1812G0200002347.01.T02"/>
    </source>
</evidence>
<sequence length="45" mass="5053">MAVVLAILQYCSLLLAHCQSRAFHYPIMGFCNASQLNSLMLCLTY</sequence>
<evidence type="ECO:0000313" key="3">
    <source>
        <dbReference type="Proteomes" id="UP000015106"/>
    </source>
</evidence>
<dbReference type="AlphaFoldDB" id="A0A8R7PD39"/>
<keyword evidence="3" id="KW-1185">Reference proteome</keyword>
<keyword evidence="1" id="KW-0732">Signal</keyword>
<reference evidence="2" key="3">
    <citation type="submission" date="2022-06" db="UniProtKB">
        <authorList>
            <consortium name="EnsemblPlants"/>
        </authorList>
    </citation>
    <scope>IDENTIFICATION</scope>
</reference>
<feature type="signal peptide" evidence="1">
    <location>
        <begin position="1"/>
        <end position="16"/>
    </location>
</feature>
<proteinExistence type="predicted"/>
<name>A0A8R7PD39_TRIUA</name>
<gene>
    <name evidence="2" type="primary">LOC125537365</name>
</gene>
<organism evidence="2 3">
    <name type="scientific">Triticum urartu</name>
    <name type="common">Red wild einkorn</name>
    <name type="synonym">Crithodium urartu</name>
    <dbReference type="NCBI Taxonomy" id="4572"/>
    <lineage>
        <taxon>Eukaryota</taxon>
        <taxon>Viridiplantae</taxon>
        <taxon>Streptophyta</taxon>
        <taxon>Embryophyta</taxon>
        <taxon>Tracheophyta</taxon>
        <taxon>Spermatophyta</taxon>
        <taxon>Magnoliopsida</taxon>
        <taxon>Liliopsida</taxon>
        <taxon>Poales</taxon>
        <taxon>Poaceae</taxon>
        <taxon>BOP clade</taxon>
        <taxon>Pooideae</taxon>
        <taxon>Triticodae</taxon>
        <taxon>Triticeae</taxon>
        <taxon>Triticinae</taxon>
        <taxon>Triticum</taxon>
    </lineage>
</organism>